<gene>
    <name evidence="2" type="ORF">SAMN04487893_11743</name>
</gene>
<organism evidence="2 3">
    <name type="scientific">Myroides guanonis</name>
    <dbReference type="NCBI Taxonomy" id="1150112"/>
    <lineage>
        <taxon>Bacteria</taxon>
        <taxon>Pseudomonadati</taxon>
        <taxon>Bacteroidota</taxon>
        <taxon>Flavobacteriia</taxon>
        <taxon>Flavobacteriales</taxon>
        <taxon>Flavobacteriaceae</taxon>
        <taxon>Myroides</taxon>
    </lineage>
</organism>
<reference evidence="3" key="1">
    <citation type="submission" date="2016-10" db="EMBL/GenBank/DDBJ databases">
        <authorList>
            <person name="Varghese N."/>
            <person name="Submissions S."/>
        </authorList>
    </citation>
    <scope>NUCLEOTIDE SEQUENCE [LARGE SCALE GENOMIC DNA]</scope>
    <source>
        <strain evidence="3">DSM 26542</strain>
    </source>
</reference>
<keyword evidence="1" id="KW-0472">Membrane</keyword>
<dbReference type="EMBL" id="FORU01000017">
    <property type="protein sequence ID" value="SFJ81370.1"/>
    <property type="molecule type" value="Genomic_DNA"/>
</dbReference>
<dbReference type="RefSeq" id="WP_090680977.1">
    <property type="nucleotide sequence ID" value="NZ_FORU01000017.1"/>
</dbReference>
<keyword evidence="1" id="KW-0812">Transmembrane</keyword>
<name>A0A1I3UEB3_9FLAO</name>
<dbReference type="AlphaFoldDB" id="A0A1I3UEB3"/>
<accession>A0A1I3UEB3</accession>
<proteinExistence type="predicted"/>
<dbReference type="Proteomes" id="UP000243887">
    <property type="component" value="Unassembled WGS sequence"/>
</dbReference>
<keyword evidence="1" id="KW-1133">Transmembrane helix</keyword>
<evidence type="ECO:0000313" key="2">
    <source>
        <dbReference type="EMBL" id="SFJ81370.1"/>
    </source>
</evidence>
<dbReference type="InterPro" id="IPR008621">
    <property type="entry name" value="Cbb3-typ_cyt_oxidase_comp"/>
</dbReference>
<dbReference type="OrthoDB" id="965798at2"/>
<protein>
    <submittedName>
        <fullName evidence="2">Cbb3-type cytochrome oxidase component FixQ</fullName>
    </submittedName>
</protein>
<feature type="transmembrane region" description="Helical" evidence="1">
    <location>
        <begin position="12"/>
        <end position="38"/>
    </location>
</feature>
<keyword evidence="3" id="KW-1185">Reference proteome</keyword>
<evidence type="ECO:0000256" key="1">
    <source>
        <dbReference type="SAM" id="Phobius"/>
    </source>
</evidence>
<dbReference type="STRING" id="1150112.SAMN04487893_11743"/>
<evidence type="ECO:0000313" key="3">
    <source>
        <dbReference type="Proteomes" id="UP000243887"/>
    </source>
</evidence>
<sequence>MLKFIKHNMETIAGIEIFPIISLLIFFIFFVGLFFWVFTYKKETIEKLSNLPFMDEEQPKKDSKLDTL</sequence>
<dbReference type="Pfam" id="PF05545">
    <property type="entry name" value="FixQ"/>
    <property type="match status" value="1"/>
</dbReference>